<accession>A0AAD4GVX4</accession>
<organism evidence="2 3">
    <name type="scientific">Aspergillus nanangensis</name>
    <dbReference type="NCBI Taxonomy" id="2582783"/>
    <lineage>
        <taxon>Eukaryota</taxon>
        <taxon>Fungi</taxon>
        <taxon>Dikarya</taxon>
        <taxon>Ascomycota</taxon>
        <taxon>Pezizomycotina</taxon>
        <taxon>Eurotiomycetes</taxon>
        <taxon>Eurotiomycetidae</taxon>
        <taxon>Eurotiales</taxon>
        <taxon>Aspergillaceae</taxon>
        <taxon>Aspergillus</taxon>
        <taxon>Aspergillus subgen. Circumdati</taxon>
    </lineage>
</organism>
<dbReference type="AlphaFoldDB" id="A0AAD4GVX4"/>
<evidence type="ECO:0000313" key="3">
    <source>
        <dbReference type="Proteomes" id="UP001194746"/>
    </source>
</evidence>
<evidence type="ECO:0000313" key="2">
    <source>
        <dbReference type="EMBL" id="KAF9891282.1"/>
    </source>
</evidence>
<sequence>MLPPSDSLTNQCHKLSEALPSSACTGAKALLSPPPYSAAAPYQSSVEDIFCETDYSEDEEDTSLSTTKSIQLHINASIRVVGNGNTIIVPSSATANSTPISAPQPTPKQTKLTEIATGIIAELGHVGYFHGSRAGSPPPSTKISINAGIRLEGSRNLICTGIAPRVVPKKPAPKEPAQGSRGLGRKRSQNRLSFYSQSVAVCLSGAEA</sequence>
<reference evidence="2" key="1">
    <citation type="journal article" date="2019" name="Beilstein J. Org. Chem.">
        <title>Nanangenines: drimane sesquiterpenoids as the dominant metabolite cohort of a novel Australian fungus, Aspergillus nanangensis.</title>
        <authorList>
            <person name="Lacey H.J."/>
            <person name="Gilchrist C.L.M."/>
            <person name="Crombie A."/>
            <person name="Kalaitzis J.A."/>
            <person name="Vuong D."/>
            <person name="Rutledge P.J."/>
            <person name="Turner P."/>
            <person name="Pitt J.I."/>
            <person name="Lacey E."/>
            <person name="Chooi Y.H."/>
            <person name="Piggott A.M."/>
        </authorList>
    </citation>
    <scope>NUCLEOTIDE SEQUENCE</scope>
    <source>
        <strain evidence="2">MST-FP2251</strain>
    </source>
</reference>
<evidence type="ECO:0000256" key="1">
    <source>
        <dbReference type="SAM" id="MobiDB-lite"/>
    </source>
</evidence>
<keyword evidence="3" id="KW-1185">Reference proteome</keyword>
<protein>
    <submittedName>
        <fullName evidence="2">Uncharacterized protein</fullName>
    </submittedName>
</protein>
<name>A0AAD4GVX4_ASPNN</name>
<proteinExistence type="predicted"/>
<reference evidence="2" key="2">
    <citation type="submission" date="2020-02" db="EMBL/GenBank/DDBJ databases">
        <authorList>
            <person name="Gilchrist C.L.M."/>
            <person name="Chooi Y.-H."/>
        </authorList>
    </citation>
    <scope>NUCLEOTIDE SEQUENCE</scope>
    <source>
        <strain evidence="2">MST-FP2251</strain>
    </source>
</reference>
<feature type="region of interest" description="Disordered" evidence="1">
    <location>
        <begin position="166"/>
        <end position="190"/>
    </location>
</feature>
<comment type="caution">
    <text evidence="2">The sequence shown here is derived from an EMBL/GenBank/DDBJ whole genome shotgun (WGS) entry which is preliminary data.</text>
</comment>
<dbReference type="Proteomes" id="UP001194746">
    <property type="component" value="Unassembled WGS sequence"/>
</dbReference>
<gene>
    <name evidence="2" type="ORF">FE257_004846</name>
</gene>
<dbReference type="EMBL" id="VCAU01000020">
    <property type="protein sequence ID" value="KAF9891282.1"/>
    <property type="molecule type" value="Genomic_DNA"/>
</dbReference>